<comment type="subcellular location">
    <subcellularLocation>
        <location evidence="1">Membrane</location>
        <topology evidence="1">Multi-pass membrane protein</topology>
    </subcellularLocation>
</comment>
<feature type="transmembrane region" description="Helical" evidence="5">
    <location>
        <begin position="135"/>
        <end position="156"/>
    </location>
</feature>
<accession>A0A9Y1BPR5</accession>
<dbReference type="GO" id="GO:0140359">
    <property type="term" value="F:ABC-type transporter activity"/>
    <property type="evidence" value="ECO:0007669"/>
    <property type="project" value="InterPro"/>
</dbReference>
<reference evidence="7" key="1">
    <citation type="journal article" date="2022" name="Nat. Microbiol.">
        <title>Unique mobile elements and scalable gene flow at the prokaryote-eukaryote boundary revealed by circularized Asgard archaea genomes.</title>
        <authorList>
            <person name="Wu F."/>
            <person name="Speth D.R."/>
            <person name="Philosof A."/>
            <person name="Cremiere A."/>
            <person name="Narayanan A."/>
            <person name="Barco R.A."/>
            <person name="Connon S.A."/>
            <person name="Amend J.P."/>
            <person name="Antoshechkin I.A."/>
            <person name="Orphan V.J."/>
        </authorList>
    </citation>
    <scope>NUCLEOTIDE SEQUENCE</scope>
    <source>
        <strain evidence="7">PR6</strain>
    </source>
</reference>
<protein>
    <submittedName>
        <fullName evidence="7">ABC transporter permease</fullName>
    </submittedName>
</protein>
<dbReference type="InterPro" id="IPR051784">
    <property type="entry name" value="Nod_factor_ABC_transporter"/>
</dbReference>
<evidence type="ECO:0000256" key="4">
    <source>
        <dbReference type="ARBA" id="ARBA00023136"/>
    </source>
</evidence>
<feature type="transmembrane region" description="Helical" evidence="5">
    <location>
        <begin position="44"/>
        <end position="65"/>
    </location>
</feature>
<keyword evidence="2 5" id="KW-0812">Transmembrane</keyword>
<proteinExistence type="predicted"/>
<feature type="transmembrane region" description="Helical" evidence="5">
    <location>
        <begin position="257"/>
        <end position="279"/>
    </location>
</feature>
<dbReference type="PROSITE" id="PS51012">
    <property type="entry name" value="ABC_TM2"/>
    <property type="match status" value="1"/>
</dbReference>
<evidence type="ECO:0000256" key="3">
    <source>
        <dbReference type="ARBA" id="ARBA00022989"/>
    </source>
</evidence>
<sequence length="295" mass="33099">MYESLEEIGEAFSTKQIKFQLTFSGFKAILKRNISIIAKYKIKIINSFLNSFIAFSMYFFVSLLLPKQMIITESYGVSGVSYIFSGLLIASYGTIILGAGLGSLTNEMRQGTFESIVLTPFGLKRYIILEIISEVIYYSLQNIIFLIPILLIYPFTSGLVDFTFKTSMTLIILLLTYILFMSILTLTSSLLVVVLKRGREIALAISGLLHFLGGILYPISVFPKFLQVIALASPLTQAISAFREIMFTGAVLSNTTVWSAIIILLLYSFALVCLFSWLYKKVYLIVQKKGSISHY</sequence>
<feature type="transmembrane region" description="Helical" evidence="5">
    <location>
        <begin position="201"/>
        <end position="219"/>
    </location>
</feature>
<dbReference type="GO" id="GO:0016020">
    <property type="term" value="C:membrane"/>
    <property type="evidence" value="ECO:0007669"/>
    <property type="project" value="UniProtKB-SubCell"/>
</dbReference>
<evidence type="ECO:0000256" key="1">
    <source>
        <dbReference type="ARBA" id="ARBA00004141"/>
    </source>
</evidence>
<dbReference type="PANTHER" id="PTHR43229">
    <property type="entry name" value="NODULATION PROTEIN J"/>
    <property type="match status" value="1"/>
</dbReference>
<dbReference type="PANTHER" id="PTHR43229:SF2">
    <property type="entry name" value="NODULATION PROTEIN J"/>
    <property type="match status" value="1"/>
</dbReference>
<feature type="domain" description="ABC transmembrane type-2" evidence="6">
    <location>
        <begin position="42"/>
        <end position="282"/>
    </location>
</feature>
<dbReference type="Proteomes" id="UP001200513">
    <property type="component" value="Chromosome"/>
</dbReference>
<feature type="transmembrane region" description="Helical" evidence="5">
    <location>
        <begin position="80"/>
        <end position="101"/>
    </location>
</feature>
<keyword evidence="4 5" id="KW-0472">Membrane</keyword>
<dbReference type="Pfam" id="PF01061">
    <property type="entry name" value="ABC2_membrane"/>
    <property type="match status" value="1"/>
</dbReference>
<feature type="transmembrane region" description="Helical" evidence="5">
    <location>
        <begin position="168"/>
        <end position="194"/>
    </location>
</feature>
<dbReference type="EMBL" id="CP084167">
    <property type="protein sequence ID" value="UJG42677.1"/>
    <property type="molecule type" value="Genomic_DNA"/>
</dbReference>
<dbReference type="InterPro" id="IPR013525">
    <property type="entry name" value="ABC2_TM"/>
</dbReference>
<dbReference type="AlphaFoldDB" id="A0A9Y1BPR5"/>
<name>A0A9Y1BPR5_9ARCH</name>
<gene>
    <name evidence="7" type="ORF">K9W46_09820</name>
</gene>
<dbReference type="InterPro" id="IPR047817">
    <property type="entry name" value="ABC2_TM_bact-type"/>
</dbReference>
<evidence type="ECO:0000256" key="2">
    <source>
        <dbReference type="ARBA" id="ARBA00022692"/>
    </source>
</evidence>
<evidence type="ECO:0000313" key="7">
    <source>
        <dbReference type="EMBL" id="UJG42677.1"/>
    </source>
</evidence>
<evidence type="ECO:0000256" key="5">
    <source>
        <dbReference type="SAM" id="Phobius"/>
    </source>
</evidence>
<evidence type="ECO:0000259" key="6">
    <source>
        <dbReference type="PROSITE" id="PS51012"/>
    </source>
</evidence>
<organism evidence="7">
    <name type="scientific">Candidatus Heimdallarchaeum endolithica</name>
    <dbReference type="NCBI Taxonomy" id="2876572"/>
    <lineage>
        <taxon>Archaea</taxon>
        <taxon>Promethearchaeati</taxon>
        <taxon>Candidatus Heimdallarchaeota</taxon>
        <taxon>Candidatus Heimdallarchaeia (ex Rinke et al. 2021) (nom. nud.)</taxon>
        <taxon>Candidatus Heimdallarchaeales</taxon>
        <taxon>Candidatus Heimdallarchaeaceae</taxon>
        <taxon>Candidatus Heimdallarchaeum</taxon>
    </lineage>
</organism>
<keyword evidence="3 5" id="KW-1133">Transmembrane helix</keyword>